<keyword evidence="2" id="KW-1185">Reference proteome</keyword>
<reference evidence="1 2" key="1">
    <citation type="journal article" date="2019" name="Nat. Ecol. Evol.">
        <title>Megaphylogeny resolves global patterns of mushroom evolution.</title>
        <authorList>
            <person name="Varga T."/>
            <person name="Krizsan K."/>
            <person name="Foldi C."/>
            <person name="Dima B."/>
            <person name="Sanchez-Garcia M."/>
            <person name="Sanchez-Ramirez S."/>
            <person name="Szollosi G.J."/>
            <person name="Szarkandi J.G."/>
            <person name="Papp V."/>
            <person name="Albert L."/>
            <person name="Andreopoulos W."/>
            <person name="Angelini C."/>
            <person name="Antonin V."/>
            <person name="Barry K.W."/>
            <person name="Bougher N.L."/>
            <person name="Buchanan P."/>
            <person name="Buyck B."/>
            <person name="Bense V."/>
            <person name="Catcheside P."/>
            <person name="Chovatia M."/>
            <person name="Cooper J."/>
            <person name="Damon W."/>
            <person name="Desjardin D."/>
            <person name="Finy P."/>
            <person name="Geml J."/>
            <person name="Haridas S."/>
            <person name="Hughes K."/>
            <person name="Justo A."/>
            <person name="Karasinski D."/>
            <person name="Kautmanova I."/>
            <person name="Kiss B."/>
            <person name="Kocsube S."/>
            <person name="Kotiranta H."/>
            <person name="LaButti K.M."/>
            <person name="Lechner B.E."/>
            <person name="Liimatainen K."/>
            <person name="Lipzen A."/>
            <person name="Lukacs Z."/>
            <person name="Mihaltcheva S."/>
            <person name="Morgado L.N."/>
            <person name="Niskanen T."/>
            <person name="Noordeloos M.E."/>
            <person name="Ohm R.A."/>
            <person name="Ortiz-Santana B."/>
            <person name="Ovrebo C."/>
            <person name="Racz N."/>
            <person name="Riley R."/>
            <person name="Savchenko A."/>
            <person name="Shiryaev A."/>
            <person name="Soop K."/>
            <person name="Spirin V."/>
            <person name="Szebenyi C."/>
            <person name="Tomsovsky M."/>
            <person name="Tulloss R.E."/>
            <person name="Uehling J."/>
            <person name="Grigoriev I.V."/>
            <person name="Vagvolgyi C."/>
            <person name="Papp T."/>
            <person name="Martin F.M."/>
            <person name="Miettinen O."/>
            <person name="Hibbett D.S."/>
            <person name="Nagy L.G."/>
        </authorList>
    </citation>
    <scope>NUCLEOTIDE SEQUENCE [LARGE SCALE GENOMIC DNA]</scope>
    <source>
        <strain evidence="1 2">OMC1185</strain>
    </source>
</reference>
<proteinExistence type="predicted"/>
<dbReference type="Proteomes" id="UP000305948">
    <property type="component" value="Unassembled WGS sequence"/>
</dbReference>
<evidence type="ECO:0000313" key="1">
    <source>
        <dbReference type="EMBL" id="TFK48267.1"/>
    </source>
</evidence>
<gene>
    <name evidence="1" type="ORF">OE88DRAFT_564744</name>
</gene>
<dbReference type="AlphaFoldDB" id="A0A5C3MTC5"/>
<dbReference type="EMBL" id="ML213520">
    <property type="protein sequence ID" value="TFK48267.1"/>
    <property type="molecule type" value="Genomic_DNA"/>
</dbReference>
<sequence length="188" mass="20582">MVPLRGERPGAVILTRPARMRKRGEWNANTTPNGLDHACGPTANHLQSIRVDIHFCPCRLRGSERRTKTISGRTRFGRPQQRKAGRSVLFINTRDESRMSALILESCAIGKVTAEIGPRPFIGGASLHGGGIGKRKEHEIREWPVTGSRLRPRYPSDITDACDVDCNLLGRIRGGGVRYTASGDASSA</sequence>
<organism evidence="1 2">
    <name type="scientific">Heliocybe sulcata</name>
    <dbReference type="NCBI Taxonomy" id="5364"/>
    <lineage>
        <taxon>Eukaryota</taxon>
        <taxon>Fungi</taxon>
        <taxon>Dikarya</taxon>
        <taxon>Basidiomycota</taxon>
        <taxon>Agaricomycotina</taxon>
        <taxon>Agaricomycetes</taxon>
        <taxon>Gloeophyllales</taxon>
        <taxon>Gloeophyllaceae</taxon>
        <taxon>Heliocybe</taxon>
    </lineage>
</organism>
<accession>A0A5C3MTC5</accession>
<protein>
    <submittedName>
        <fullName evidence="1">Uncharacterized protein</fullName>
    </submittedName>
</protein>
<evidence type="ECO:0000313" key="2">
    <source>
        <dbReference type="Proteomes" id="UP000305948"/>
    </source>
</evidence>
<name>A0A5C3MTC5_9AGAM</name>